<accession>A0A377PWZ5</accession>
<protein>
    <submittedName>
        <fullName evidence="1">Putative outer membrane protein</fullName>
    </submittedName>
</protein>
<reference evidence="2 3" key="1">
    <citation type="journal article" date="2014" name="Genome Announc.">
        <title>Draft genome sequences of eight enterohepatic helicobacter species isolated from both laboratory and wild rodents.</title>
        <authorList>
            <person name="Sheh A."/>
            <person name="Shen Z."/>
            <person name="Fox J.G."/>
        </authorList>
    </citation>
    <scope>NUCLEOTIDE SEQUENCE [LARGE SCALE GENOMIC DNA]</scope>
    <source>
        <strain evidence="2 3">ST1</strain>
    </source>
</reference>
<organism evidence="1 4">
    <name type="scientific">Helicobacter muridarum</name>
    <dbReference type="NCBI Taxonomy" id="216"/>
    <lineage>
        <taxon>Bacteria</taxon>
        <taxon>Pseudomonadati</taxon>
        <taxon>Campylobacterota</taxon>
        <taxon>Epsilonproteobacteria</taxon>
        <taxon>Campylobacterales</taxon>
        <taxon>Helicobacteraceae</taxon>
        <taxon>Helicobacter</taxon>
    </lineage>
</organism>
<evidence type="ECO:0000313" key="2">
    <source>
        <dbReference type="EMBL" id="TLD99617.1"/>
    </source>
</evidence>
<dbReference type="Proteomes" id="UP000029922">
    <property type="component" value="Unassembled WGS sequence"/>
</dbReference>
<dbReference type="AlphaFoldDB" id="A0A377PWZ5"/>
<sequence>MIGVLDKFKVLKNGFLILVLSGTTACCNYVLAQEDNKVFSFSGSLESFTKAGFNQQSINLNEGAYPTESFSTIFGKFDTEYNVLNIMQSDFITNLKFGLGVAAAGLTWDSTRHDIRDSAANKSSGLTTGSGLNNNYIGAYFGPNSKGQYSSGAFEDSRYFMVHNAYMDLQTKYFNIKAGRYESSMDYYTGYVQGFNIDTHFGYGDKNANPNNDIKIWWFSGFGRAFAYSQWFLDYYFVKATNINGKHINHGIHSFGVDINYGGFTQNDGFKAGYNLMVRPFFWFYPGLYEAPGMKIVYENHFGNGYGIKATLQGFVLNVHNKSDKFSDGAGGKRYDQQVDKLSENLNIIVQAFIYDYNVRIGFYKNFGSANSHFATYGNPMGLDYWTASVYDIGASISDIISRNSTSVYLSGGGWYETKLGTFSWDLLGRITRSPRSNEESIALNLNHSFKNNISLGFKIEWLRDTTKAGFNPGFNISGSSALKANRTDDRSHIFATFAYIF</sequence>
<dbReference type="Proteomes" id="UP000255139">
    <property type="component" value="Unassembled WGS sequence"/>
</dbReference>
<dbReference type="PROSITE" id="PS51257">
    <property type="entry name" value="PROKAR_LIPOPROTEIN"/>
    <property type="match status" value="1"/>
</dbReference>
<evidence type="ECO:0000313" key="4">
    <source>
        <dbReference type="Proteomes" id="UP000255139"/>
    </source>
</evidence>
<dbReference type="InterPro" id="IPR003678">
    <property type="entry name" value="Put_OMP"/>
</dbReference>
<dbReference type="RefSeq" id="WP_052089748.1">
    <property type="nucleotide sequence ID" value="NZ_FZML01000033.1"/>
</dbReference>
<name>A0A377PWZ5_9HELI</name>
<keyword evidence="4" id="KW-1185">Reference proteome</keyword>
<dbReference type="Pfam" id="PF02521">
    <property type="entry name" value="HP_OMP_2"/>
    <property type="match status" value="1"/>
</dbReference>
<evidence type="ECO:0000313" key="1">
    <source>
        <dbReference type="EMBL" id="STQ86771.1"/>
    </source>
</evidence>
<evidence type="ECO:0000313" key="3">
    <source>
        <dbReference type="Proteomes" id="UP000029922"/>
    </source>
</evidence>
<gene>
    <name evidence="2" type="ORF">LS73_007040</name>
    <name evidence="1" type="ORF">NCTC12714_01582</name>
</gene>
<dbReference type="OrthoDB" id="5328533at2"/>
<dbReference type="EMBL" id="UGJE01000002">
    <property type="protein sequence ID" value="STQ86771.1"/>
    <property type="molecule type" value="Genomic_DNA"/>
</dbReference>
<dbReference type="EMBL" id="JRPD02000016">
    <property type="protein sequence ID" value="TLD99617.1"/>
    <property type="molecule type" value="Genomic_DNA"/>
</dbReference>
<reference evidence="1 4" key="2">
    <citation type="submission" date="2018-06" db="EMBL/GenBank/DDBJ databases">
        <authorList>
            <consortium name="Pathogen Informatics"/>
            <person name="Doyle S."/>
        </authorList>
    </citation>
    <scope>NUCLEOTIDE SEQUENCE [LARGE SCALE GENOMIC DNA]</scope>
    <source>
        <strain evidence="1 4">NCTC12714</strain>
    </source>
</reference>
<proteinExistence type="predicted"/>